<gene>
    <name evidence="2" type="ORF">FHS16_001771</name>
</gene>
<dbReference type="AlphaFoldDB" id="A0A7W5C6N2"/>
<reference evidence="2 3" key="1">
    <citation type="submission" date="2020-08" db="EMBL/GenBank/DDBJ databases">
        <title>Genomic Encyclopedia of Type Strains, Phase III (KMG-III): the genomes of soil and plant-associated and newly described type strains.</title>
        <authorList>
            <person name="Whitman W."/>
        </authorList>
    </citation>
    <scope>NUCLEOTIDE SEQUENCE [LARGE SCALE GENOMIC DNA]</scope>
    <source>
        <strain evidence="2 3">CECT 8234</strain>
    </source>
</reference>
<proteinExistence type="predicted"/>
<dbReference type="InterPro" id="IPR035903">
    <property type="entry name" value="HesB-like_dom_sf"/>
</dbReference>
<sequence>MHIIFSKTAVDRLSPYLTDGKTELKLLHDTEGCGCVVSGVPALQLITEPSVDDKLAQGEPFDFYYEPRHEVYYEPRMRVDYDAARDSFSLKSDSQIYTTNLRFLTKGSAA</sequence>
<evidence type="ECO:0000259" key="1">
    <source>
        <dbReference type="Pfam" id="PF01521"/>
    </source>
</evidence>
<dbReference type="EMBL" id="JACHXW010000004">
    <property type="protein sequence ID" value="MBB3151725.1"/>
    <property type="molecule type" value="Genomic_DNA"/>
</dbReference>
<feature type="domain" description="Core" evidence="1">
    <location>
        <begin position="1"/>
        <end position="102"/>
    </location>
</feature>
<evidence type="ECO:0000313" key="2">
    <source>
        <dbReference type="EMBL" id="MBB3151725.1"/>
    </source>
</evidence>
<name>A0A7W5C6N2_9BACL</name>
<organism evidence="2 3">
    <name type="scientific">Paenibacillus endophyticus</name>
    <dbReference type="NCBI Taxonomy" id="1294268"/>
    <lineage>
        <taxon>Bacteria</taxon>
        <taxon>Bacillati</taxon>
        <taxon>Bacillota</taxon>
        <taxon>Bacilli</taxon>
        <taxon>Bacillales</taxon>
        <taxon>Paenibacillaceae</taxon>
        <taxon>Paenibacillus</taxon>
    </lineage>
</organism>
<dbReference type="SUPFAM" id="SSF89360">
    <property type="entry name" value="HesB-like domain"/>
    <property type="match status" value="1"/>
</dbReference>
<dbReference type="Pfam" id="PF01521">
    <property type="entry name" value="Fe-S_biosyn"/>
    <property type="match status" value="1"/>
</dbReference>
<dbReference type="InterPro" id="IPR000361">
    <property type="entry name" value="ATAP_core_dom"/>
</dbReference>
<dbReference type="Proteomes" id="UP000518605">
    <property type="component" value="Unassembled WGS sequence"/>
</dbReference>
<evidence type="ECO:0000313" key="3">
    <source>
        <dbReference type="Proteomes" id="UP000518605"/>
    </source>
</evidence>
<protein>
    <submittedName>
        <fullName evidence="2">Uncharacterized protein YqkB</fullName>
    </submittedName>
</protein>
<keyword evidence="3" id="KW-1185">Reference proteome</keyword>
<dbReference type="Gene3D" id="2.60.300.12">
    <property type="entry name" value="HesB-like domain"/>
    <property type="match status" value="1"/>
</dbReference>
<comment type="caution">
    <text evidence="2">The sequence shown here is derived from an EMBL/GenBank/DDBJ whole genome shotgun (WGS) entry which is preliminary data.</text>
</comment>
<dbReference type="RefSeq" id="WP_183560946.1">
    <property type="nucleotide sequence ID" value="NZ_CBCSLB010000008.1"/>
</dbReference>
<accession>A0A7W5C6N2</accession>